<comment type="caution">
    <text evidence="1">The sequence shown here is derived from an EMBL/GenBank/DDBJ whole genome shotgun (WGS) entry which is preliminary data.</text>
</comment>
<evidence type="ECO:0000313" key="2">
    <source>
        <dbReference type="Proteomes" id="UP000789702"/>
    </source>
</evidence>
<reference evidence="1" key="1">
    <citation type="submission" date="2021-06" db="EMBL/GenBank/DDBJ databases">
        <authorList>
            <person name="Kallberg Y."/>
            <person name="Tangrot J."/>
            <person name="Rosling A."/>
        </authorList>
    </citation>
    <scope>NUCLEOTIDE SEQUENCE</scope>
    <source>
        <strain evidence="1">IL203A</strain>
    </source>
</reference>
<name>A0ACA9Q8B6_9GLOM</name>
<gene>
    <name evidence="1" type="ORF">DHETER_LOCUS14030</name>
</gene>
<feature type="non-terminal residue" evidence="1">
    <location>
        <position position="1"/>
    </location>
</feature>
<evidence type="ECO:0000313" key="1">
    <source>
        <dbReference type="EMBL" id="CAG8740779.1"/>
    </source>
</evidence>
<feature type="non-terminal residue" evidence="1">
    <location>
        <position position="120"/>
    </location>
</feature>
<dbReference type="EMBL" id="CAJVPU010041147">
    <property type="protein sequence ID" value="CAG8740779.1"/>
    <property type="molecule type" value="Genomic_DNA"/>
</dbReference>
<dbReference type="Proteomes" id="UP000789702">
    <property type="component" value="Unassembled WGS sequence"/>
</dbReference>
<organism evidence="1 2">
    <name type="scientific">Dentiscutata heterogama</name>
    <dbReference type="NCBI Taxonomy" id="1316150"/>
    <lineage>
        <taxon>Eukaryota</taxon>
        <taxon>Fungi</taxon>
        <taxon>Fungi incertae sedis</taxon>
        <taxon>Mucoromycota</taxon>
        <taxon>Glomeromycotina</taxon>
        <taxon>Glomeromycetes</taxon>
        <taxon>Diversisporales</taxon>
        <taxon>Gigasporaceae</taxon>
        <taxon>Dentiscutata</taxon>
    </lineage>
</organism>
<accession>A0ACA9Q8B6</accession>
<sequence length="120" mass="13876">DYENSETADQVKNSEMADQVENSEMTDYVKKIFRDFTLASNYTSFNPGEKFSAIESPRNVLNELDQNVRKDTVKEFSAIDLTESSQNTLNNLDQNVRNENQTNLKSETQQKKDQIDKEIK</sequence>
<protein>
    <submittedName>
        <fullName evidence="1">10264_t:CDS:1</fullName>
    </submittedName>
</protein>
<proteinExistence type="predicted"/>
<keyword evidence="2" id="KW-1185">Reference proteome</keyword>